<evidence type="ECO:0000259" key="7">
    <source>
        <dbReference type="PROSITE" id="PS51918"/>
    </source>
</evidence>
<dbReference type="GO" id="GO:0005737">
    <property type="term" value="C:cytoplasm"/>
    <property type="evidence" value="ECO:0007669"/>
    <property type="project" value="TreeGrafter"/>
</dbReference>
<dbReference type="SUPFAM" id="SSF102114">
    <property type="entry name" value="Radical SAM enzymes"/>
    <property type="match status" value="1"/>
</dbReference>
<dbReference type="SFLD" id="SFLDS00029">
    <property type="entry name" value="Radical_SAM"/>
    <property type="match status" value="1"/>
</dbReference>
<evidence type="ECO:0000313" key="8">
    <source>
        <dbReference type="EMBL" id="OEF98564.1"/>
    </source>
</evidence>
<dbReference type="SMART" id="SM00729">
    <property type="entry name" value="Elp3"/>
    <property type="match status" value="1"/>
</dbReference>
<keyword evidence="6" id="KW-0411">Iron-sulfur</keyword>
<dbReference type="InterPro" id="IPR032432">
    <property type="entry name" value="Radical_SAM_C"/>
</dbReference>
<dbReference type="EMBL" id="MIJE01000001">
    <property type="protein sequence ID" value="OEF98564.1"/>
    <property type="molecule type" value="Genomic_DNA"/>
</dbReference>
<reference evidence="8 9" key="1">
    <citation type="submission" date="2016-09" db="EMBL/GenBank/DDBJ databases">
        <title>Draft genome sequence for the type strain of Desulfuribacillus alkaliarsenatis AHT28, an obligately anaerobic, sulfidogenic bacterium isolated from Russian soda lake sediments.</title>
        <authorList>
            <person name="Abin C.A."/>
            <person name="Hollibaugh J.T."/>
        </authorList>
    </citation>
    <scope>NUCLEOTIDE SEQUENCE [LARGE SCALE GENOMIC DNA]</scope>
    <source>
        <strain evidence="8 9">AHT28</strain>
    </source>
</reference>
<keyword evidence="5" id="KW-0408">Iron</keyword>
<dbReference type="SFLD" id="SFLDG01086">
    <property type="entry name" value="elongater_protein-like"/>
    <property type="match status" value="1"/>
</dbReference>
<comment type="caution">
    <text evidence="8">The sequence shown here is derived from an EMBL/GenBank/DDBJ whole genome shotgun (WGS) entry which is preliminary data.</text>
</comment>
<dbReference type="InterPro" id="IPR023404">
    <property type="entry name" value="rSAM_horseshoe"/>
</dbReference>
<evidence type="ECO:0000313" key="9">
    <source>
        <dbReference type="Proteomes" id="UP000094296"/>
    </source>
</evidence>
<evidence type="ECO:0000256" key="2">
    <source>
        <dbReference type="ARBA" id="ARBA00022485"/>
    </source>
</evidence>
<proteinExistence type="predicted"/>
<dbReference type="OrthoDB" id="9815044at2"/>
<dbReference type="InterPro" id="IPR039661">
    <property type="entry name" value="ELP3"/>
</dbReference>
<protein>
    <recommendedName>
        <fullName evidence="7">Radical SAM core domain-containing protein</fullName>
    </recommendedName>
</protein>
<dbReference type="STRING" id="766136.BHF68_02555"/>
<dbReference type="Gene3D" id="3.80.30.20">
    <property type="entry name" value="tm_1862 like domain"/>
    <property type="match status" value="1"/>
</dbReference>
<dbReference type="PANTHER" id="PTHR11135:SF0">
    <property type="entry name" value="ELONGATOR COMPLEX PROTEIN 3"/>
    <property type="match status" value="1"/>
</dbReference>
<evidence type="ECO:0000256" key="6">
    <source>
        <dbReference type="ARBA" id="ARBA00023014"/>
    </source>
</evidence>
<dbReference type="CDD" id="cd01335">
    <property type="entry name" value="Radical_SAM"/>
    <property type="match status" value="1"/>
</dbReference>
<evidence type="ECO:0000256" key="5">
    <source>
        <dbReference type="ARBA" id="ARBA00023004"/>
    </source>
</evidence>
<dbReference type="InterPro" id="IPR007197">
    <property type="entry name" value="rSAM"/>
</dbReference>
<keyword evidence="2" id="KW-0004">4Fe-4S</keyword>
<keyword evidence="3" id="KW-0949">S-adenosyl-L-methionine</keyword>
<evidence type="ECO:0000256" key="4">
    <source>
        <dbReference type="ARBA" id="ARBA00022723"/>
    </source>
</evidence>
<dbReference type="Pfam" id="PF04055">
    <property type="entry name" value="Radical_SAM"/>
    <property type="match status" value="1"/>
</dbReference>
<dbReference type="PANTHER" id="PTHR11135">
    <property type="entry name" value="HISTONE ACETYLTRANSFERASE-RELATED"/>
    <property type="match status" value="1"/>
</dbReference>
<dbReference type="InterPro" id="IPR058240">
    <property type="entry name" value="rSAM_sf"/>
</dbReference>
<dbReference type="PROSITE" id="PS51918">
    <property type="entry name" value="RADICAL_SAM"/>
    <property type="match status" value="1"/>
</dbReference>
<dbReference type="GO" id="GO:0002926">
    <property type="term" value="P:tRNA wobble base 5-methoxycarbonylmethyl-2-thiouridinylation"/>
    <property type="evidence" value="ECO:0007669"/>
    <property type="project" value="TreeGrafter"/>
</dbReference>
<evidence type="ECO:0000256" key="3">
    <source>
        <dbReference type="ARBA" id="ARBA00022691"/>
    </source>
</evidence>
<dbReference type="Pfam" id="PF16199">
    <property type="entry name" value="Radical_SAM_C"/>
    <property type="match status" value="1"/>
</dbReference>
<dbReference type="GO" id="GO:0003824">
    <property type="term" value="F:catalytic activity"/>
    <property type="evidence" value="ECO:0007669"/>
    <property type="project" value="InterPro"/>
</dbReference>
<accession>A0A1E5G744</accession>
<comment type="cofactor">
    <cofactor evidence="1">
        <name>[4Fe-4S] cluster</name>
        <dbReference type="ChEBI" id="CHEBI:49883"/>
    </cofactor>
</comment>
<dbReference type="AlphaFoldDB" id="A0A1E5G744"/>
<dbReference type="Proteomes" id="UP000094296">
    <property type="component" value="Unassembled WGS sequence"/>
</dbReference>
<dbReference type="GO" id="GO:0046872">
    <property type="term" value="F:metal ion binding"/>
    <property type="evidence" value="ECO:0007669"/>
    <property type="project" value="UniProtKB-KW"/>
</dbReference>
<name>A0A1E5G744_9FIRM</name>
<dbReference type="InterPro" id="IPR006638">
    <property type="entry name" value="Elp3/MiaA/NifB-like_rSAM"/>
</dbReference>
<dbReference type="GO" id="GO:0051539">
    <property type="term" value="F:4 iron, 4 sulfur cluster binding"/>
    <property type="evidence" value="ECO:0007669"/>
    <property type="project" value="UniProtKB-KW"/>
</dbReference>
<keyword evidence="9" id="KW-1185">Reference proteome</keyword>
<organism evidence="8 9">
    <name type="scientific">Desulfuribacillus alkaliarsenatis</name>
    <dbReference type="NCBI Taxonomy" id="766136"/>
    <lineage>
        <taxon>Bacteria</taxon>
        <taxon>Bacillati</taxon>
        <taxon>Bacillota</taxon>
        <taxon>Desulfuribacillia</taxon>
        <taxon>Desulfuribacillales</taxon>
        <taxon>Desulfuribacillaceae</taxon>
        <taxon>Desulfuribacillus</taxon>
    </lineage>
</organism>
<dbReference type="SFLD" id="SFLDG01082">
    <property type="entry name" value="B12-binding_domain_containing"/>
    <property type="match status" value="1"/>
</dbReference>
<feature type="domain" description="Radical SAM core" evidence="7">
    <location>
        <begin position="1"/>
        <end position="236"/>
    </location>
</feature>
<sequence>MQKKIISIFVSHLGCPHDCAYCNQEKITGHKKALFRSMVDIKTDIENQLATINCNQNHVEIAFYGGSFTGLPIEYQIQLLELAKSYVKANKLLGIRFSTRPDYVTPDIINYLKAYPISAIELGVQSLDDNVLKLSKRGHTSQHVYDAVEAIKNTGFKLGIQIMTGLPGDSMQSVLDTAERVITLKPDFVRIYPTLVLAGTDLADWYKQGQYTPWTVEETINNIAKILPLFFEADIPIIRLGLQENQDLQKIGTIIAGPHRPNIRQLIESQYYLSCLYKIGDDLFKDRNGEKHKDLSIIIHPADETAVRGKSNINIKKFTERYSCKVSIIKDLAQPRNFITLHENV</sequence>
<gene>
    <name evidence="8" type="ORF">BHF68_02555</name>
</gene>
<keyword evidence="4" id="KW-0479">Metal-binding</keyword>
<evidence type="ECO:0000256" key="1">
    <source>
        <dbReference type="ARBA" id="ARBA00001966"/>
    </source>
</evidence>
<dbReference type="RefSeq" id="WP_069642056.1">
    <property type="nucleotide sequence ID" value="NZ_MIJE01000001.1"/>
</dbReference>